<sequence length="383" mass="40669">MAAPSVRGKKPLTDDASIGLGEGGISINRPSPSTFWRGLVILKSENLRILGAFLGGELQVFGAFVADLFLHLLFTFGLIDLVMPEFFRAHGRSRVGQSPLESAGSMDPTRPGSGSAGSDSPSRPDSAILGELAETGDEITIRGSHVFPILVGVLSTIAGGISYCLIKAAAKASDQPVNTVLAFGVLAAPFSAICAFSFQEFVMLDLLTLSLTIVLGILAFFAEVAFDSILMLDLFMNGPRSLASIYVSCDCIVLVSQIRASSQTSLSLTRLVGCVLILASICSTMYSGTERAIDTDSYLVVVSSGGRIRSGEGKLEPSMDDQSSRNDVLSQNRWGNGEEKEAAENCLGFTYLLSYHRLKVQVLGQLPMANEGDLQMAAGGKHR</sequence>
<feature type="transmembrane region" description="Helical" evidence="2">
    <location>
        <begin position="146"/>
        <end position="166"/>
    </location>
</feature>
<dbReference type="Proteomes" id="UP000652761">
    <property type="component" value="Unassembled WGS sequence"/>
</dbReference>
<comment type="caution">
    <text evidence="3">The sequence shown here is derived from an EMBL/GenBank/DDBJ whole genome shotgun (WGS) entry which is preliminary data.</text>
</comment>
<feature type="transmembrane region" description="Helical" evidence="2">
    <location>
        <begin position="178"/>
        <end position="198"/>
    </location>
</feature>
<protein>
    <submittedName>
        <fullName evidence="3">Uncharacterized protein</fullName>
    </submittedName>
</protein>
<gene>
    <name evidence="3" type="ORF">Taro_043759</name>
</gene>
<keyword evidence="2" id="KW-0472">Membrane</keyword>
<evidence type="ECO:0000313" key="3">
    <source>
        <dbReference type="EMBL" id="MQM10860.1"/>
    </source>
</evidence>
<feature type="transmembrane region" description="Helical" evidence="2">
    <location>
        <begin position="210"/>
        <end position="230"/>
    </location>
</feature>
<dbReference type="OrthoDB" id="306876at2759"/>
<keyword evidence="2" id="KW-0812">Transmembrane</keyword>
<keyword evidence="2" id="KW-1133">Transmembrane helix</keyword>
<feature type="region of interest" description="Disordered" evidence="1">
    <location>
        <begin position="96"/>
        <end position="124"/>
    </location>
</feature>
<evidence type="ECO:0000313" key="4">
    <source>
        <dbReference type="Proteomes" id="UP000652761"/>
    </source>
</evidence>
<dbReference type="AlphaFoldDB" id="A0A843X4J3"/>
<organism evidence="3 4">
    <name type="scientific">Colocasia esculenta</name>
    <name type="common">Wild taro</name>
    <name type="synonym">Arum esculentum</name>
    <dbReference type="NCBI Taxonomy" id="4460"/>
    <lineage>
        <taxon>Eukaryota</taxon>
        <taxon>Viridiplantae</taxon>
        <taxon>Streptophyta</taxon>
        <taxon>Embryophyta</taxon>
        <taxon>Tracheophyta</taxon>
        <taxon>Spermatophyta</taxon>
        <taxon>Magnoliopsida</taxon>
        <taxon>Liliopsida</taxon>
        <taxon>Araceae</taxon>
        <taxon>Aroideae</taxon>
        <taxon>Colocasieae</taxon>
        <taxon>Colocasia</taxon>
    </lineage>
</organism>
<evidence type="ECO:0000256" key="1">
    <source>
        <dbReference type="SAM" id="MobiDB-lite"/>
    </source>
</evidence>
<evidence type="ECO:0000256" key="2">
    <source>
        <dbReference type="SAM" id="Phobius"/>
    </source>
</evidence>
<name>A0A843X4J3_COLES</name>
<proteinExistence type="predicted"/>
<accession>A0A843X4J3</accession>
<feature type="region of interest" description="Disordered" evidence="1">
    <location>
        <begin position="309"/>
        <end position="332"/>
    </location>
</feature>
<feature type="compositionally biased region" description="Low complexity" evidence="1">
    <location>
        <begin position="110"/>
        <end position="124"/>
    </location>
</feature>
<keyword evidence="4" id="KW-1185">Reference proteome</keyword>
<feature type="transmembrane region" description="Helical" evidence="2">
    <location>
        <begin position="58"/>
        <end position="79"/>
    </location>
</feature>
<reference evidence="3" key="1">
    <citation type="submission" date="2017-07" db="EMBL/GenBank/DDBJ databases">
        <title>Taro Niue Genome Assembly and Annotation.</title>
        <authorList>
            <person name="Atibalentja N."/>
            <person name="Keating K."/>
            <person name="Fields C.J."/>
        </authorList>
    </citation>
    <scope>NUCLEOTIDE SEQUENCE</scope>
    <source>
        <strain evidence="3">Niue_2</strain>
        <tissue evidence="3">Leaf</tissue>
    </source>
</reference>
<dbReference type="EMBL" id="NMUH01004800">
    <property type="protein sequence ID" value="MQM10860.1"/>
    <property type="molecule type" value="Genomic_DNA"/>
</dbReference>